<sequence length="30" mass="3136">PAIQSVMPASATNMSADASSYAKLEPQKIQ</sequence>
<dbReference type="EMBL" id="BARS01010029">
    <property type="protein sequence ID" value="GAF88913.1"/>
    <property type="molecule type" value="Genomic_DNA"/>
</dbReference>
<evidence type="ECO:0000256" key="1">
    <source>
        <dbReference type="SAM" id="MobiDB-lite"/>
    </source>
</evidence>
<protein>
    <submittedName>
        <fullName evidence="2">Uncharacterized protein</fullName>
    </submittedName>
</protein>
<name>X0T5Y4_9ZZZZ</name>
<feature type="region of interest" description="Disordered" evidence="1">
    <location>
        <begin position="1"/>
        <end position="30"/>
    </location>
</feature>
<organism evidence="2">
    <name type="scientific">marine sediment metagenome</name>
    <dbReference type="NCBI Taxonomy" id="412755"/>
    <lineage>
        <taxon>unclassified sequences</taxon>
        <taxon>metagenomes</taxon>
        <taxon>ecological metagenomes</taxon>
    </lineage>
</organism>
<accession>X0T5Y4</accession>
<proteinExistence type="predicted"/>
<comment type="caution">
    <text evidence="2">The sequence shown here is derived from an EMBL/GenBank/DDBJ whole genome shotgun (WGS) entry which is preliminary data.</text>
</comment>
<dbReference type="AlphaFoldDB" id="X0T5Y4"/>
<feature type="non-terminal residue" evidence="2">
    <location>
        <position position="1"/>
    </location>
</feature>
<reference evidence="2" key="1">
    <citation type="journal article" date="2014" name="Front. Microbiol.">
        <title>High frequency of phylogenetically diverse reductive dehalogenase-homologous genes in deep subseafloor sedimentary metagenomes.</title>
        <authorList>
            <person name="Kawai M."/>
            <person name="Futagami T."/>
            <person name="Toyoda A."/>
            <person name="Takaki Y."/>
            <person name="Nishi S."/>
            <person name="Hori S."/>
            <person name="Arai W."/>
            <person name="Tsubouchi T."/>
            <person name="Morono Y."/>
            <person name="Uchiyama I."/>
            <person name="Ito T."/>
            <person name="Fujiyama A."/>
            <person name="Inagaki F."/>
            <person name="Takami H."/>
        </authorList>
    </citation>
    <scope>NUCLEOTIDE SEQUENCE</scope>
    <source>
        <strain evidence="2">Expedition CK06-06</strain>
    </source>
</reference>
<evidence type="ECO:0000313" key="2">
    <source>
        <dbReference type="EMBL" id="GAF88913.1"/>
    </source>
</evidence>
<gene>
    <name evidence="2" type="ORF">S01H1_18711</name>
</gene>